<protein>
    <submittedName>
        <fullName evidence="1">Uncharacterized protein</fullName>
    </submittedName>
</protein>
<dbReference type="Proteomes" id="UP001165960">
    <property type="component" value="Unassembled WGS sequence"/>
</dbReference>
<evidence type="ECO:0000313" key="1">
    <source>
        <dbReference type="EMBL" id="KAJ9067571.1"/>
    </source>
</evidence>
<organism evidence="1 2">
    <name type="scientific">Entomophthora muscae</name>
    <dbReference type="NCBI Taxonomy" id="34485"/>
    <lineage>
        <taxon>Eukaryota</taxon>
        <taxon>Fungi</taxon>
        <taxon>Fungi incertae sedis</taxon>
        <taxon>Zoopagomycota</taxon>
        <taxon>Entomophthoromycotina</taxon>
        <taxon>Entomophthoromycetes</taxon>
        <taxon>Entomophthorales</taxon>
        <taxon>Entomophthoraceae</taxon>
        <taxon>Entomophthora</taxon>
    </lineage>
</organism>
<evidence type="ECO:0000313" key="2">
    <source>
        <dbReference type="Proteomes" id="UP001165960"/>
    </source>
</evidence>
<sequence length="139" mass="15772">MEIFTLPELRYSSENNRTKGWFDAKNPLFSHDFGMLNEALQISSTNSQSSRSGPSTPEQSPESKSHMDLRKLESSYAALKERNTELIAELDHTKAITQTLRYIVASKDEEIKKMLLPKAIHNLPPIKCRKSSPANRTSH</sequence>
<gene>
    <name evidence="1" type="ORF">DSO57_1037818</name>
</gene>
<dbReference type="EMBL" id="QTSX02003977">
    <property type="protein sequence ID" value="KAJ9067571.1"/>
    <property type="molecule type" value="Genomic_DNA"/>
</dbReference>
<name>A0ACC2SZ91_9FUNG</name>
<comment type="caution">
    <text evidence="1">The sequence shown here is derived from an EMBL/GenBank/DDBJ whole genome shotgun (WGS) entry which is preliminary data.</text>
</comment>
<accession>A0ACC2SZ91</accession>
<proteinExistence type="predicted"/>
<keyword evidence="2" id="KW-1185">Reference proteome</keyword>
<reference evidence="1" key="1">
    <citation type="submission" date="2022-04" db="EMBL/GenBank/DDBJ databases">
        <title>Genome of the entomopathogenic fungus Entomophthora muscae.</title>
        <authorList>
            <person name="Elya C."/>
            <person name="Lovett B.R."/>
            <person name="Lee E."/>
            <person name="Macias A.M."/>
            <person name="Hajek A.E."/>
            <person name="De Bivort B.L."/>
            <person name="Kasson M.T."/>
            <person name="De Fine Licht H.H."/>
            <person name="Stajich J.E."/>
        </authorList>
    </citation>
    <scope>NUCLEOTIDE SEQUENCE</scope>
    <source>
        <strain evidence="1">Berkeley</strain>
    </source>
</reference>